<dbReference type="OrthoDB" id="2152029at2759"/>
<dbReference type="GO" id="GO:0016787">
    <property type="term" value="F:hydrolase activity"/>
    <property type="evidence" value="ECO:0007669"/>
    <property type="project" value="UniProtKB-KW"/>
</dbReference>
<dbReference type="InParanoid" id="K5W6G2"/>
<organism evidence="3 4">
    <name type="scientific">Phanerochaete carnosa (strain HHB-10118-sp)</name>
    <name type="common">White-rot fungus</name>
    <name type="synonym">Peniophora carnosa</name>
    <dbReference type="NCBI Taxonomy" id="650164"/>
    <lineage>
        <taxon>Eukaryota</taxon>
        <taxon>Fungi</taxon>
        <taxon>Dikarya</taxon>
        <taxon>Basidiomycota</taxon>
        <taxon>Agaricomycotina</taxon>
        <taxon>Agaricomycetes</taxon>
        <taxon>Polyporales</taxon>
        <taxon>Phanerochaetaceae</taxon>
        <taxon>Phanerochaete</taxon>
    </lineage>
</organism>
<dbReference type="InterPro" id="IPR013094">
    <property type="entry name" value="AB_hydrolase_3"/>
</dbReference>
<dbReference type="Gene3D" id="3.40.50.1820">
    <property type="entry name" value="alpha/beta hydrolase"/>
    <property type="match status" value="1"/>
</dbReference>
<dbReference type="AlphaFoldDB" id="K5W6G2"/>
<dbReference type="EMBL" id="JH930469">
    <property type="protein sequence ID" value="EKM59513.1"/>
    <property type="molecule type" value="Genomic_DNA"/>
</dbReference>
<keyword evidence="4" id="KW-1185">Reference proteome</keyword>
<dbReference type="SUPFAM" id="SSF53474">
    <property type="entry name" value="alpha/beta-Hydrolases"/>
    <property type="match status" value="1"/>
</dbReference>
<dbReference type="RefSeq" id="XP_007392072.1">
    <property type="nucleotide sequence ID" value="XM_007392010.1"/>
</dbReference>
<dbReference type="GeneID" id="18920569"/>
<protein>
    <recommendedName>
        <fullName evidence="2">Alpha/beta hydrolase fold-3 domain-containing protein</fullName>
    </recommendedName>
</protein>
<gene>
    <name evidence="3" type="ORF">PHACADRAFT_87261</name>
</gene>
<feature type="domain" description="Alpha/beta hydrolase fold-3" evidence="2">
    <location>
        <begin position="144"/>
        <end position="383"/>
    </location>
</feature>
<sequence length="421" mass="47032">MADKAQHGHDDLEARKRHVARQKLITYFLRTPYWAFRAFPRANRPHPEWSLYRVVKRKIMVTSDRIAALAGLGPDTPDYRVLVTGTGVKGLWVKPTPHLIVGEVEKWAKDAKVGCVPIPAYWQEKKGVDRLIGAPPKPGEKVIYHLHGGGYVELSAHPSDRTANIPRGIMQHTPIERSFNLEYRLTKEPGINPIPAALLDAIAGYHYLTHNVGFAPEDIILEGDSAGANLALALLRYLLENADNEAVKLPGKPGTLILCSPWVDLSPLSIPKGSELREVLSVYKNRHTDFISISGRTNARGTELILGPLGMEAGEANRYISPASTSPKLGKVSFKGFPRTFILSGGAEVMIDQIRVLGARMREDMGMDMVEYVEQPNAMHDFLILPWHEPERTESLRLIGKWLFPNYVDTGRKSWIPRARL</sequence>
<proteinExistence type="predicted"/>
<dbReference type="STRING" id="650164.K5W6G2"/>
<dbReference type="Proteomes" id="UP000008370">
    <property type="component" value="Unassembled WGS sequence"/>
</dbReference>
<evidence type="ECO:0000313" key="4">
    <source>
        <dbReference type="Proteomes" id="UP000008370"/>
    </source>
</evidence>
<dbReference type="InterPro" id="IPR050300">
    <property type="entry name" value="GDXG_lipolytic_enzyme"/>
</dbReference>
<reference evidence="3 4" key="1">
    <citation type="journal article" date="2012" name="BMC Genomics">
        <title>Comparative genomics of the white-rot fungi, Phanerochaete carnosa and P. chrysosporium, to elucidate the genetic basis of the distinct wood types they colonize.</title>
        <authorList>
            <person name="Suzuki H."/>
            <person name="MacDonald J."/>
            <person name="Syed K."/>
            <person name="Salamov A."/>
            <person name="Hori C."/>
            <person name="Aerts A."/>
            <person name="Henrissat B."/>
            <person name="Wiebenga A."/>
            <person name="vanKuyk P.A."/>
            <person name="Barry K."/>
            <person name="Lindquist E."/>
            <person name="LaButti K."/>
            <person name="Lapidus A."/>
            <person name="Lucas S."/>
            <person name="Coutinho P."/>
            <person name="Gong Y."/>
            <person name="Samejima M."/>
            <person name="Mahadevan R."/>
            <person name="Abou-Zaid M."/>
            <person name="de Vries R.P."/>
            <person name="Igarashi K."/>
            <person name="Yadav J.S."/>
            <person name="Grigoriev I.V."/>
            <person name="Master E.R."/>
        </authorList>
    </citation>
    <scope>NUCLEOTIDE SEQUENCE [LARGE SCALE GENOMIC DNA]</scope>
    <source>
        <strain evidence="3 4">HHB-10118-sp</strain>
    </source>
</reference>
<dbReference type="Pfam" id="PF07859">
    <property type="entry name" value="Abhydrolase_3"/>
    <property type="match status" value="1"/>
</dbReference>
<dbReference type="PANTHER" id="PTHR48081:SF26">
    <property type="entry name" value="ALPHA_BETA HYDROLASE FOLD-3 DOMAIN-CONTAINING PROTEIN"/>
    <property type="match status" value="1"/>
</dbReference>
<evidence type="ECO:0000256" key="1">
    <source>
        <dbReference type="ARBA" id="ARBA00022801"/>
    </source>
</evidence>
<accession>K5W6G2</accession>
<dbReference type="HOGENOM" id="CLU_019364_1_0_1"/>
<evidence type="ECO:0000313" key="3">
    <source>
        <dbReference type="EMBL" id="EKM59513.1"/>
    </source>
</evidence>
<dbReference type="InterPro" id="IPR029058">
    <property type="entry name" value="AB_hydrolase_fold"/>
</dbReference>
<name>K5W6G2_PHACS</name>
<dbReference type="KEGG" id="pco:PHACADRAFT_87261"/>
<dbReference type="PANTHER" id="PTHR48081">
    <property type="entry name" value="AB HYDROLASE SUPERFAMILY PROTEIN C4A8.06C"/>
    <property type="match status" value="1"/>
</dbReference>
<evidence type="ECO:0000259" key="2">
    <source>
        <dbReference type="Pfam" id="PF07859"/>
    </source>
</evidence>
<keyword evidence="1" id="KW-0378">Hydrolase</keyword>